<dbReference type="Proteomes" id="UP000249464">
    <property type="component" value="Unassembled WGS sequence"/>
</dbReference>
<feature type="transmembrane region" description="Helical" evidence="1">
    <location>
        <begin position="22"/>
        <end position="43"/>
    </location>
</feature>
<dbReference type="EMBL" id="FQNC01000086">
    <property type="protein sequence ID" value="SGZ25925.1"/>
    <property type="molecule type" value="Genomic_DNA"/>
</dbReference>
<keyword evidence="3" id="KW-1185">Reference proteome</keyword>
<organism evidence="2 3">
    <name type="scientific">Microbotryum silenes-dioicae</name>
    <dbReference type="NCBI Taxonomy" id="796604"/>
    <lineage>
        <taxon>Eukaryota</taxon>
        <taxon>Fungi</taxon>
        <taxon>Dikarya</taxon>
        <taxon>Basidiomycota</taxon>
        <taxon>Pucciniomycotina</taxon>
        <taxon>Microbotryomycetes</taxon>
        <taxon>Microbotryales</taxon>
        <taxon>Microbotryaceae</taxon>
        <taxon>Microbotryum</taxon>
    </lineage>
</organism>
<accession>A0A2X0PLY9</accession>
<keyword evidence="1" id="KW-0812">Transmembrane</keyword>
<evidence type="ECO:0000313" key="2">
    <source>
        <dbReference type="EMBL" id="SGZ25925.1"/>
    </source>
</evidence>
<proteinExistence type="predicted"/>
<protein>
    <submittedName>
        <fullName evidence="2">BQ5605_C024g09800 protein</fullName>
    </submittedName>
</protein>
<keyword evidence="1" id="KW-0472">Membrane</keyword>
<dbReference type="AlphaFoldDB" id="A0A2X0PLY9"/>
<keyword evidence="1" id="KW-1133">Transmembrane helix</keyword>
<evidence type="ECO:0000313" key="3">
    <source>
        <dbReference type="Proteomes" id="UP000249464"/>
    </source>
</evidence>
<evidence type="ECO:0000256" key="1">
    <source>
        <dbReference type="SAM" id="Phobius"/>
    </source>
</evidence>
<gene>
    <name evidence="2" type="primary">BQ5605_C024g09800</name>
    <name evidence="2" type="ORF">BQ5605_C024G09800</name>
</gene>
<name>A0A2X0PLY9_9BASI</name>
<reference evidence="2 3" key="1">
    <citation type="submission" date="2016-11" db="EMBL/GenBank/DDBJ databases">
        <authorList>
            <person name="Jaros S."/>
            <person name="Januszkiewicz K."/>
            <person name="Wedrychowicz H."/>
        </authorList>
    </citation>
    <scope>NUCLEOTIDE SEQUENCE [LARGE SCALE GENOMIC DNA]</scope>
</reference>
<sequence length="51" mass="5803">MEWAPQFPAEMLAQHHAYLQPMMWAFLIGSLLTVSLSVAARLWSDGRRSIS</sequence>